<name>A0ABT1II64_9PSEU</name>
<dbReference type="InterPro" id="IPR056303">
    <property type="entry name" value="AMIN-like"/>
</dbReference>
<dbReference type="EMBL" id="JAMTCO010000012">
    <property type="protein sequence ID" value="MCP2272350.1"/>
    <property type="molecule type" value="Genomic_DNA"/>
</dbReference>
<reference evidence="3 4" key="1">
    <citation type="submission" date="2022-06" db="EMBL/GenBank/DDBJ databases">
        <title>Genomic Encyclopedia of Archaeal and Bacterial Type Strains, Phase II (KMG-II): from individual species to whole genera.</title>
        <authorList>
            <person name="Goeker M."/>
        </authorList>
    </citation>
    <scope>NUCLEOTIDE SEQUENCE [LARGE SCALE GENOMIC DNA]</scope>
    <source>
        <strain evidence="3 4">DSM 44255</strain>
    </source>
</reference>
<sequence>MKRVVSVIAAAVMALSIAVVAPAAATAAPYCGITWGSGTKTAGTHELGRLVNVRAGQQDCYDRLVIDLAGPGPHGFHVTYVDEIIQDPSGVLIPTRGAGKLQVSVFGASHEDDGTITYWPANPRELVNVAGWQTFRQVVAAGDFEGQSTIGLGVRARLPFRAFALPRDGGGTRIVVDVAHFW</sequence>
<evidence type="ECO:0000313" key="4">
    <source>
        <dbReference type="Proteomes" id="UP001205185"/>
    </source>
</evidence>
<accession>A0ABT1II64</accession>
<keyword evidence="1" id="KW-0732">Signal</keyword>
<comment type="caution">
    <text evidence="3">The sequence shown here is derived from an EMBL/GenBank/DDBJ whole genome shotgun (WGS) entry which is preliminary data.</text>
</comment>
<dbReference type="Pfam" id="PF24837">
    <property type="entry name" value="AMIN-like"/>
    <property type="match status" value="1"/>
</dbReference>
<feature type="chain" id="PRO_5045130869" description="AMIN-like domain-containing protein" evidence="1">
    <location>
        <begin position="24"/>
        <end position="182"/>
    </location>
</feature>
<dbReference type="Proteomes" id="UP001205185">
    <property type="component" value="Unassembled WGS sequence"/>
</dbReference>
<protein>
    <recommendedName>
        <fullName evidence="2">AMIN-like domain-containing protein</fullName>
    </recommendedName>
</protein>
<feature type="domain" description="AMIN-like" evidence="2">
    <location>
        <begin position="50"/>
        <end position="180"/>
    </location>
</feature>
<dbReference type="RefSeq" id="WP_253889271.1">
    <property type="nucleotide sequence ID" value="NZ_BAAAVB010000001.1"/>
</dbReference>
<evidence type="ECO:0000256" key="1">
    <source>
        <dbReference type="SAM" id="SignalP"/>
    </source>
</evidence>
<evidence type="ECO:0000259" key="2">
    <source>
        <dbReference type="Pfam" id="PF24837"/>
    </source>
</evidence>
<evidence type="ECO:0000313" key="3">
    <source>
        <dbReference type="EMBL" id="MCP2272350.1"/>
    </source>
</evidence>
<keyword evidence="4" id="KW-1185">Reference proteome</keyword>
<organism evidence="3 4">
    <name type="scientific">Actinokineospora diospyrosa</name>
    <dbReference type="NCBI Taxonomy" id="103728"/>
    <lineage>
        <taxon>Bacteria</taxon>
        <taxon>Bacillati</taxon>
        <taxon>Actinomycetota</taxon>
        <taxon>Actinomycetes</taxon>
        <taxon>Pseudonocardiales</taxon>
        <taxon>Pseudonocardiaceae</taxon>
        <taxon>Actinokineospora</taxon>
    </lineage>
</organism>
<proteinExistence type="predicted"/>
<feature type="signal peptide" evidence="1">
    <location>
        <begin position="1"/>
        <end position="23"/>
    </location>
</feature>
<gene>
    <name evidence="3" type="ORF">LV75_004876</name>
</gene>